<evidence type="ECO:0000313" key="2">
    <source>
        <dbReference type="EMBL" id="CAK9042458.1"/>
    </source>
</evidence>
<organism evidence="2 3">
    <name type="scientific">Durusdinium trenchii</name>
    <dbReference type="NCBI Taxonomy" id="1381693"/>
    <lineage>
        <taxon>Eukaryota</taxon>
        <taxon>Sar</taxon>
        <taxon>Alveolata</taxon>
        <taxon>Dinophyceae</taxon>
        <taxon>Suessiales</taxon>
        <taxon>Symbiodiniaceae</taxon>
        <taxon>Durusdinium</taxon>
    </lineage>
</organism>
<protein>
    <submittedName>
        <fullName evidence="2">Uncharacterized protein</fullName>
    </submittedName>
</protein>
<evidence type="ECO:0000313" key="3">
    <source>
        <dbReference type="Proteomes" id="UP001642484"/>
    </source>
</evidence>
<keyword evidence="3" id="KW-1185">Reference proteome</keyword>
<feature type="region of interest" description="Disordered" evidence="1">
    <location>
        <begin position="1"/>
        <end position="25"/>
    </location>
</feature>
<feature type="region of interest" description="Disordered" evidence="1">
    <location>
        <begin position="651"/>
        <end position="680"/>
    </location>
</feature>
<evidence type="ECO:0000256" key="1">
    <source>
        <dbReference type="SAM" id="MobiDB-lite"/>
    </source>
</evidence>
<accession>A0ABP0LU37</accession>
<reference evidence="2 3" key="1">
    <citation type="submission" date="2024-02" db="EMBL/GenBank/DDBJ databases">
        <authorList>
            <person name="Chen Y."/>
            <person name="Shah S."/>
            <person name="Dougan E. K."/>
            <person name="Thang M."/>
            <person name="Chan C."/>
        </authorList>
    </citation>
    <scope>NUCLEOTIDE SEQUENCE [LARGE SCALE GENOMIC DNA]</scope>
</reference>
<dbReference type="Proteomes" id="UP001642484">
    <property type="component" value="Unassembled WGS sequence"/>
</dbReference>
<comment type="caution">
    <text evidence="2">The sequence shown here is derived from an EMBL/GenBank/DDBJ whole genome shotgun (WGS) entry which is preliminary data.</text>
</comment>
<proteinExistence type="predicted"/>
<name>A0ABP0LU37_9DINO</name>
<gene>
    <name evidence="2" type="ORF">CCMP2556_LOCUS22604</name>
</gene>
<dbReference type="EMBL" id="CAXAMN010014091">
    <property type="protein sequence ID" value="CAK9042458.1"/>
    <property type="molecule type" value="Genomic_DNA"/>
</dbReference>
<sequence>MAISPWAAKTKKSEVKDDSSEPSAKVPCTQYEKQLKKMEGNVGLVKELLGHMAWIRQQIQGSKGETVVHPGQLILNTLACENAELTAQSLEAWFQEYASKRAAMGVNVIFKEASKTVIESTMNNDVIKVPITVLSQQVPDDGLPLIEDMITCWEGMIFGGLDIAREPIDVAVWPSKQLNTHVDFSDSDSFDLKMIEADVAAGQAIKVAPLSLKIIKGYTKTQCVLFTLLAAADVDLSAPDAMELLKPLFPVLDYAWFSAIMQVRADQGVHAKELATDQRLRKVIQEFQDTPGFLSKWALDEDKIIGIHNIITGTCEEARDCIRQHLNAAKWVQSAFNVELLRRPRWLLGAGLKGVPDCFKKVLTVKPESQRLFMKLVVQKFTERSRKVRPNQRARVRLSSADWDAYVNYACVLHSVMEEALVSLAGAAVQSVEDLEADVDSAEFAAIRTKIAMLIEKFLERQCFMGVVPDVGNMPSSDQFVRKAVLESQAPPEHMHYVAYVDFTKLGTFSQQNVNTHAQINWCGDRGKKSVIFHSTMYDGALERAAIEAQTPVFSVSADAVTHKLSCKIVRNTLLEGWKKGEAKGPEFSVKFVAEPPSLPEITKLPEMTLCKIMDHNTVAIPSDIRQRFLRDPLRSKEWKEILAEFDKKFEATSQGQPAQATPAAETESGAGKPESSWKDIFPDSPEELTVLDAMDVSSTFPLGSGSLVCKVIEGPQYFICATTSSGSFDTAEAVFLHNGGTWLLDGKAAKALQDKFLVCEDEHGADSQVQSLRACLQQIERDGLVDFKLGGHSADRPGQVFNGHSEDMFNVVPKEDNPMVWKPNAVQLRQLKYSSCASYVDAEKLTASPALEVAACFN</sequence>